<dbReference type="RefSeq" id="WP_066605169.1">
    <property type="nucleotide sequence ID" value="NZ_CP014230.1"/>
</dbReference>
<dbReference type="GO" id="GO:0003677">
    <property type="term" value="F:DNA binding"/>
    <property type="evidence" value="ECO:0007669"/>
    <property type="project" value="UniProtKB-KW"/>
</dbReference>
<evidence type="ECO:0000313" key="1">
    <source>
        <dbReference type="EMBL" id="AMD92852.1"/>
    </source>
</evidence>
<keyword evidence="2" id="KW-1185">Reference proteome</keyword>
<dbReference type="OrthoDB" id="5457758at2"/>
<reference evidence="2" key="1">
    <citation type="submission" date="2016-02" db="EMBL/GenBank/DDBJ databases">
        <authorList>
            <person name="Holder M.E."/>
            <person name="Ajami N.J."/>
            <person name="Petrosino J.F."/>
        </authorList>
    </citation>
    <scope>NUCLEOTIDE SEQUENCE [LARGE SCALE GENOMIC DNA]</scope>
    <source>
        <strain evidence="2">DSM 12838</strain>
    </source>
</reference>
<protein>
    <submittedName>
        <fullName evidence="1">Pancreas/duodenum homeobox protein 1</fullName>
    </submittedName>
</protein>
<gene>
    <name evidence="1" type="ORF">AXF15_06860</name>
</gene>
<sequence>MTDPTQIFTPDYLDEIFPLEKSDAFFEAMYGDAAEGAYDIKLRFQAATPSELHFLLHLEQRPGKCLACNLTYGLPQVFSRHPLLAMGRLAGELAGKIGRTAASWSFSPTREISRTLHAVPFIITLG</sequence>
<dbReference type="Proteomes" id="UP000063964">
    <property type="component" value="Chromosome"/>
</dbReference>
<dbReference type="KEGG" id="doa:AXF15_06860"/>
<accession>A0A0X8JQ09</accession>
<dbReference type="AlphaFoldDB" id="A0A0X8JQ09"/>
<keyword evidence="1" id="KW-0371">Homeobox</keyword>
<keyword evidence="1" id="KW-0238">DNA-binding</keyword>
<organism evidence="1 2">
    <name type="scientific">Desulfomicrobium orale DSM 12838</name>
    <dbReference type="NCBI Taxonomy" id="888061"/>
    <lineage>
        <taxon>Bacteria</taxon>
        <taxon>Pseudomonadati</taxon>
        <taxon>Thermodesulfobacteriota</taxon>
        <taxon>Desulfovibrionia</taxon>
        <taxon>Desulfovibrionales</taxon>
        <taxon>Desulfomicrobiaceae</taxon>
        <taxon>Desulfomicrobium</taxon>
    </lineage>
</organism>
<dbReference type="STRING" id="888061.AXF15_06860"/>
<evidence type="ECO:0000313" key="2">
    <source>
        <dbReference type="Proteomes" id="UP000063964"/>
    </source>
</evidence>
<dbReference type="EMBL" id="CP014230">
    <property type="protein sequence ID" value="AMD92852.1"/>
    <property type="molecule type" value="Genomic_DNA"/>
</dbReference>
<proteinExistence type="predicted"/>
<name>A0A0X8JQ09_9BACT</name>